<dbReference type="InterPro" id="IPR041006">
    <property type="entry name" value="Morc_S5"/>
</dbReference>
<dbReference type="InterPro" id="IPR045261">
    <property type="entry name" value="MORC_ATPase"/>
</dbReference>
<evidence type="ECO:0000313" key="5">
    <source>
        <dbReference type="Proteomes" id="UP000000763"/>
    </source>
</evidence>
<dbReference type="Pfam" id="PF17942">
    <property type="entry name" value="Morc6_S5"/>
    <property type="match status" value="1"/>
</dbReference>
<feature type="domain" description="Morc S5" evidence="3">
    <location>
        <begin position="24"/>
        <end position="86"/>
    </location>
</feature>
<evidence type="ECO:0000256" key="2">
    <source>
        <dbReference type="ARBA" id="ARBA00023204"/>
    </source>
</evidence>
<keyword evidence="2" id="KW-0234">DNA repair</keyword>
<organism evidence="4 5">
    <name type="scientific">Oryza sativa subsp. japonica</name>
    <name type="common">Rice</name>
    <dbReference type="NCBI Taxonomy" id="39947"/>
    <lineage>
        <taxon>Eukaryota</taxon>
        <taxon>Viridiplantae</taxon>
        <taxon>Streptophyta</taxon>
        <taxon>Embryophyta</taxon>
        <taxon>Tracheophyta</taxon>
        <taxon>Spermatophyta</taxon>
        <taxon>Magnoliopsida</taxon>
        <taxon>Liliopsida</taxon>
        <taxon>Poales</taxon>
        <taxon>Poaceae</taxon>
        <taxon>BOP clade</taxon>
        <taxon>Oryzoideae</taxon>
        <taxon>Oryzeae</taxon>
        <taxon>Oryzinae</taxon>
        <taxon>Oryza</taxon>
        <taxon>Oryza sativa</taxon>
    </lineage>
</organism>
<dbReference type="PANTHER" id="PTHR23336">
    <property type="entry name" value="ZINC FINGER CW-TYPE COILED-COIL DOMAIN PROTEIN 3"/>
    <property type="match status" value="1"/>
</dbReference>
<evidence type="ECO:0000259" key="3">
    <source>
        <dbReference type="Pfam" id="PF17942"/>
    </source>
</evidence>
<dbReference type="KEGG" id="dosa:Os11g0454800"/>
<dbReference type="GO" id="GO:0006281">
    <property type="term" value="P:DNA repair"/>
    <property type="evidence" value="ECO:0007669"/>
    <property type="project" value="UniProtKB-KW"/>
</dbReference>
<gene>
    <name evidence="4" type="ordered locus">Os11g0454800</name>
</gene>
<evidence type="ECO:0000256" key="1">
    <source>
        <dbReference type="ARBA" id="ARBA00022763"/>
    </source>
</evidence>
<evidence type="ECO:0000313" key="4">
    <source>
        <dbReference type="EMBL" id="BAH95252.1"/>
    </source>
</evidence>
<sequence>TSKLINFHSTTFKLFLPNIFLSCLKQNDLFQPFHRVLSSASSKGRGVAGVLEADFIKPTHDKQDFEKSQLYQKLINRLKEMTNEYWYNC</sequence>
<dbReference type="PANTHER" id="PTHR23336:SF73">
    <property type="entry name" value="PROTEIN MICRORCHIDIA 6"/>
    <property type="match status" value="1"/>
</dbReference>
<reference evidence="4 5" key="1">
    <citation type="journal article" date="2005" name="Nature">
        <title>The map-based sequence of the rice genome.</title>
        <authorList>
            <consortium name="International rice genome sequencing project (IRGSP)"/>
            <person name="Matsumoto T."/>
            <person name="Wu J."/>
            <person name="Kanamori H."/>
            <person name="Katayose Y."/>
            <person name="Fujisawa M."/>
            <person name="Namiki N."/>
            <person name="Mizuno H."/>
            <person name="Yamamoto K."/>
            <person name="Antonio B.A."/>
            <person name="Baba T."/>
            <person name="Sakata K."/>
            <person name="Nagamura Y."/>
            <person name="Aoki H."/>
            <person name="Arikawa K."/>
            <person name="Arita K."/>
            <person name="Bito T."/>
            <person name="Chiden Y."/>
            <person name="Fujitsuka N."/>
            <person name="Fukunaka R."/>
            <person name="Hamada M."/>
            <person name="Harada C."/>
            <person name="Hayashi A."/>
            <person name="Hijishita S."/>
            <person name="Honda M."/>
            <person name="Hosokawa S."/>
            <person name="Ichikawa Y."/>
            <person name="Idonuma A."/>
            <person name="Iijima M."/>
            <person name="Ikeda M."/>
            <person name="Ikeno M."/>
            <person name="Ito K."/>
            <person name="Ito S."/>
            <person name="Ito T."/>
            <person name="Ito Y."/>
            <person name="Ito Y."/>
            <person name="Iwabuchi A."/>
            <person name="Kamiya K."/>
            <person name="Karasawa W."/>
            <person name="Kurita K."/>
            <person name="Katagiri S."/>
            <person name="Kikuta A."/>
            <person name="Kobayashi H."/>
            <person name="Kobayashi N."/>
            <person name="Machita K."/>
            <person name="Maehara T."/>
            <person name="Masukawa M."/>
            <person name="Mizubayashi T."/>
            <person name="Mukai Y."/>
            <person name="Nagasaki H."/>
            <person name="Nagata Y."/>
            <person name="Naito S."/>
            <person name="Nakashima M."/>
            <person name="Nakama Y."/>
            <person name="Nakamichi Y."/>
            <person name="Nakamura M."/>
            <person name="Meguro A."/>
            <person name="Negishi M."/>
            <person name="Ohta I."/>
            <person name="Ohta T."/>
            <person name="Okamoto M."/>
            <person name="Ono N."/>
            <person name="Saji S."/>
            <person name="Sakaguchi M."/>
            <person name="Sakai K."/>
            <person name="Shibata M."/>
            <person name="Shimokawa T."/>
            <person name="Song J."/>
            <person name="Takazaki Y."/>
            <person name="Terasawa K."/>
            <person name="Tsugane M."/>
            <person name="Tsuji K."/>
            <person name="Ueda S."/>
            <person name="Waki K."/>
            <person name="Yamagata H."/>
            <person name="Yamamoto M."/>
            <person name="Yamamoto S."/>
            <person name="Yamane H."/>
            <person name="Yoshiki S."/>
            <person name="Yoshihara R."/>
            <person name="Yukawa K."/>
            <person name="Zhong H."/>
            <person name="Yano M."/>
            <person name="Yuan Q."/>
            <person name="Ouyang S."/>
            <person name="Liu J."/>
            <person name="Jones K.M."/>
            <person name="Gansberger K."/>
            <person name="Moffat K."/>
            <person name="Hill J."/>
            <person name="Bera J."/>
            <person name="Fadrosh D."/>
            <person name="Jin S."/>
            <person name="Johri S."/>
            <person name="Kim M."/>
            <person name="Overton L."/>
            <person name="Reardon M."/>
            <person name="Tsitrin T."/>
            <person name="Vuong H."/>
            <person name="Weaver B."/>
            <person name="Ciecko A."/>
            <person name="Tallon L."/>
            <person name="Jackson J."/>
            <person name="Pai G."/>
            <person name="Aken S.V."/>
            <person name="Utterback T."/>
            <person name="Reidmuller S."/>
            <person name="Feldblyum T."/>
            <person name="Hsiao J."/>
            <person name="Zismann V."/>
            <person name="Iobst S."/>
            <person name="de Vazeille A.R."/>
            <person name="Buell C.R."/>
            <person name="Ying K."/>
            <person name="Li Y."/>
            <person name="Lu T."/>
            <person name="Huang Y."/>
            <person name="Zhao Q."/>
            <person name="Feng Q."/>
            <person name="Zhang L."/>
            <person name="Zhu J."/>
            <person name="Weng Q."/>
            <person name="Mu J."/>
            <person name="Lu Y."/>
            <person name="Fan D."/>
            <person name="Liu Y."/>
            <person name="Guan J."/>
            <person name="Zhang Y."/>
            <person name="Yu S."/>
            <person name="Liu X."/>
            <person name="Zhang Y."/>
            <person name="Hong G."/>
            <person name="Han B."/>
            <person name="Choisne N."/>
            <person name="Demange N."/>
            <person name="Orjeda G."/>
            <person name="Samain S."/>
            <person name="Cattolico L."/>
            <person name="Pelletier E."/>
            <person name="Couloux A."/>
            <person name="Segurens B."/>
            <person name="Wincker P."/>
            <person name="D'Hont A."/>
            <person name="Scarpelli C."/>
            <person name="Weissenbach J."/>
            <person name="Salanoubat M."/>
            <person name="Quetier F."/>
            <person name="Yu Y."/>
            <person name="Kim H.R."/>
            <person name="Rambo T."/>
            <person name="Currie J."/>
            <person name="Collura K."/>
            <person name="Luo M."/>
            <person name="Yang T."/>
            <person name="Ammiraju J.S.S."/>
            <person name="Engler F."/>
            <person name="Soderlund C."/>
            <person name="Wing R.A."/>
            <person name="Palmer L.E."/>
            <person name="de la Bastide M."/>
            <person name="Spiegel L."/>
            <person name="Nascimento L."/>
            <person name="Zutavern T."/>
            <person name="O'Shaughnessy A."/>
            <person name="Dike S."/>
            <person name="Dedhia N."/>
            <person name="Preston R."/>
            <person name="Balija V."/>
            <person name="McCombie W.R."/>
            <person name="Chow T."/>
            <person name="Chen H."/>
            <person name="Chung M."/>
            <person name="Chen C."/>
            <person name="Shaw J."/>
            <person name="Wu H."/>
            <person name="Hsiao K."/>
            <person name="Chao Y."/>
            <person name="Chu M."/>
            <person name="Cheng C."/>
            <person name="Hour A."/>
            <person name="Lee P."/>
            <person name="Lin S."/>
            <person name="Lin Y."/>
            <person name="Liou J."/>
            <person name="Liu S."/>
            <person name="Hsing Y."/>
            <person name="Raghuvanshi S."/>
            <person name="Mohanty A."/>
            <person name="Bharti A.K."/>
            <person name="Gaur A."/>
            <person name="Gupta V."/>
            <person name="Kumar D."/>
            <person name="Ravi V."/>
            <person name="Vij S."/>
            <person name="Kapur A."/>
            <person name="Khurana P."/>
            <person name="Khurana P."/>
            <person name="Khurana J.P."/>
            <person name="Tyagi A.K."/>
            <person name="Gaikwad K."/>
            <person name="Singh A."/>
            <person name="Dalal V."/>
            <person name="Srivastava S."/>
            <person name="Dixit A."/>
            <person name="Pal A.K."/>
            <person name="Ghazi I.A."/>
            <person name="Yadav M."/>
            <person name="Pandit A."/>
            <person name="Bhargava A."/>
            <person name="Sureshbabu K."/>
            <person name="Batra K."/>
            <person name="Sharma T.R."/>
            <person name="Mohapatra T."/>
            <person name="Singh N.K."/>
            <person name="Messing J."/>
            <person name="Nelson A.B."/>
            <person name="Fuks G."/>
            <person name="Kavchok S."/>
            <person name="Keizer G."/>
            <person name="Linton E."/>
            <person name="Llaca V."/>
            <person name="Song R."/>
            <person name="Tanyolac B."/>
            <person name="Young S."/>
            <person name="Ho-Il K."/>
            <person name="Hahn J.H."/>
            <person name="Sangsakoo G."/>
            <person name="Vanavichit A."/>
            <person name="de Mattos Luiz.A.T."/>
            <person name="Zimmer P.D."/>
            <person name="Malone G."/>
            <person name="Dellagostin O."/>
            <person name="de Oliveira A.C."/>
            <person name="Bevan M."/>
            <person name="Bancroft I."/>
            <person name="Minx P."/>
            <person name="Cordum H."/>
            <person name="Wilson R."/>
            <person name="Cheng Z."/>
            <person name="Jin W."/>
            <person name="Jiang J."/>
            <person name="Leong S.A."/>
            <person name="Iwama H."/>
            <person name="Gojobori T."/>
            <person name="Itoh T."/>
            <person name="Niimura Y."/>
            <person name="Fujii Y."/>
            <person name="Habara T."/>
            <person name="Sakai H."/>
            <person name="Sato Y."/>
            <person name="Wilson G."/>
            <person name="Kumar K."/>
            <person name="McCouch S."/>
            <person name="Juretic N."/>
            <person name="Hoen D."/>
            <person name="Wright S."/>
            <person name="Bruskiewich R."/>
            <person name="Bureau T."/>
            <person name="Miyao A."/>
            <person name="Hirochika H."/>
            <person name="Nishikawa T."/>
            <person name="Kadowaki K."/>
            <person name="Sugiura M."/>
            <person name="Burr B."/>
            <person name="Sasaki T."/>
        </authorList>
    </citation>
    <scope>NUCLEOTIDE SEQUENCE [LARGE SCALE GENOMIC DNA]</scope>
    <source>
        <strain evidence="5">cv. Nipponbare</strain>
    </source>
</reference>
<keyword evidence="1" id="KW-0227">DNA damage</keyword>
<accession>C7J865</accession>
<name>C7J865_ORYSJ</name>
<dbReference type="Proteomes" id="UP000000763">
    <property type="component" value="Chromosome 11"/>
</dbReference>
<reference evidence="5" key="2">
    <citation type="journal article" date="2008" name="Nucleic Acids Res.">
        <title>The rice annotation project database (RAP-DB): 2008 update.</title>
        <authorList>
            <consortium name="The rice annotation project (RAP)"/>
        </authorList>
    </citation>
    <scope>GENOME REANNOTATION</scope>
    <source>
        <strain evidence="5">cv. Nipponbare</strain>
    </source>
</reference>
<dbReference type="AlphaFoldDB" id="C7J865"/>
<feature type="non-terminal residue" evidence="4">
    <location>
        <position position="1"/>
    </location>
</feature>
<proteinExistence type="predicted"/>
<dbReference type="EMBL" id="AP008217">
    <property type="protein sequence ID" value="BAH95252.1"/>
    <property type="molecule type" value="Genomic_DNA"/>
</dbReference>
<dbReference type="GO" id="GO:0016887">
    <property type="term" value="F:ATP hydrolysis activity"/>
    <property type="evidence" value="ECO:0007669"/>
    <property type="project" value="InterPro"/>
</dbReference>
<protein>
    <submittedName>
        <fullName evidence="4">Os11g0454800 protein</fullName>
    </submittedName>
</protein>